<dbReference type="EMBL" id="QPMH01000010">
    <property type="protein sequence ID" value="RDD61679.1"/>
    <property type="molecule type" value="Genomic_DNA"/>
</dbReference>
<sequence>MKEIVRLGVVVAAAAVAAAGAAYILEQRPKAPPSAGDRLAAKRVRTYYAANPPRPDWHVRDVEATQGRVLVHLEVPSAQAAALLKSPMGFQQASIAEVCPGADLWDEVGSATDLQIRATMPSGEPFLRVDCRRFTAPAAG</sequence>
<evidence type="ECO:0000313" key="1">
    <source>
        <dbReference type="EMBL" id="RDD61679.1"/>
    </source>
</evidence>
<keyword evidence="2" id="KW-1185">Reference proteome</keyword>
<dbReference type="RefSeq" id="WP_114582481.1">
    <property type="nucleotide sequence ID" value="NZ_QPMH01000010.1"/>
</dbReference>
<evidence type="ECO:0000313" key="2">
    <source>
        <dbReference type="Proteomes" id="UP000253941"/>
    </source>
</evidence>
<proteinExistence type="predicted"/>
<protein>
    <submittedName>
        <fullName evidence="1">Uncharacterized protein</fullName>
    </submittedName>
</protein>
<accession>A0A369T8M7</accession>
<organism evidence="1 2">
    <name type="scientific">Ferruginivarius sediminum</name>
    <dbReference type="NCBI Taxonomy" id="2661937"/>
    <lineage>
        <taxon>Bacteria</taxon>
        <taxon>Pseudomonadati</taxon>
        <taxon>Pseudomonadota</taxon>
        <taxon>Alphaproteobacteria</taxon>
        <taxon>Rhodospirillales</taxon>
        <taxon>Rhodospirillaceae</taxon>
        <taxon>Ferruginivarius</taxon>
    </lineage>
</organism>
<gene>
    <name evidence="1" type="ORF">DRB17_12180</name>
</gene>
<reference evidence="1 2" key="1">
    <citation type="submission" date="2018-07" db="EMBL/GenBank/DDBJ databases">
        <title>Venubactetium sediminum gen. nov., sp. nov., isolated from a marine solar saltern.</title>
        <authorList>
            <person name="Wang S."/>
        </authorList>
    </citation>
    <scope>NUCLEOTIDE SEQUENCE [LARGE SCALE GENOMIC DNA]</scope>
    <source>
        <strain evidence="1 2">WD2A32</strain>
    </source>
</reference>
<dbReference type="AlphaFoldDB" id="A0A369T8M7"/>
<name>A0A369T8M7_9PROT</name>
<comment type="caution">
    <text evidence="1">The sequence shown here is derived from an EMBL/GenBank/DDBJ whole genome shotgun (WGS) entry which is preliminary data.</text>
</comment>
<dbReference type="Proteomes" id="UP000253941">
    <property type="component" value="Unassembled WGS sequence"/>
</dbReference>